<organism evidence="3 4">
    <name type="scientific">Candidatus Taylorbacteria bacterium RIFCSPLOWO2_01_FULL_45_15b</name>
    <dbReference type="NCBI Taxonomy" id="1802319"/>
    <lineage>
        <taxon>Bacteria</taxon>
        <taxon>Candidatus Tayloriibacteriota</taxon>
    </lineage>
</organism>
<evidence type="ECO:0000313" key="3">
    <source>
        <dbReference type="EMBL" id="OHA32808.1"/>
    </source>
</evidence>
<dbReference type="Gene3D" id="3.40.50.2300">
    <property type="match status" value="1"/>
</dbReference>
<dbReference type="PROSITE" id="PS50110">
    <property type="entry name" value="RESPONSE_REGULATORY"/>
    <property type="match status" value="1"/>
</dbReference>
<dbReference type="SUPFAM" id="SSF52172">
    <property type="entry name" value="CheY-like"/>
    <property type="match status" value="1"/>
</dbReference>
<proteinExistence type="predicted"/>
<dbReference type="AlphaFoldDB" id="A0A1G2N9J7"/>
<gene>
    <name evidence="3" type="ORF">A2928_02490</name>
</gene>
<dbReference type="GO" id="GO:0000160">
    <property type="term" value="P:phosphorelay signal transduction system"/>
    <property type="evidence" value="ECO:0007669"/>
    <property type="project" value="InterPro"/>
</dbReference>
<reference evidence="3 4" key="1">
    <citation type="journal article" date="2016" name="Nat. Commun.">
        <title>Thousands of microbial genomes shed light on interconnected biogeochemical processes in an aquifer system.</title>
        <authorList>
            <person name="Anantharaman K."/>
            <person name="Brown C.T."/>
            <person name="Hug L.A."/>
            <person name="Sharon I."/>
            <person name="Castelle C.J."/>
            <person name="Probst A.J."/>
            <person name="Thomas B.C."/>
            <person name="Singh A."/>
            <person name="Wilkins M.J."/>
            <person name="Karaoz U."/>
            <person name="Brodie E.L."/>
            <person name="Williams K.H."/>
            <person name="Hubbard S.S."/>
            <person name="Banfield J.F."/>
        </authorList>
    </citation>
    <scope>NUCLEOTIDE SEQUENCE [LARGE SCALE GENOMIC DNA]</scope>
</reference>
<dbReference type="EMBL" id="MHRX01000038">
    <property type="protein sequence ID" value="OHA32808.1"/>
    <property type="molecule type" value="Genomic_DNA"/>
</dbReference>
<evidence type="ECO:0000256" key="1">
    <source>
        <dbReference type="PROSITE-ProRule" id="PRU00169"/>
    </source>
</evidence>
<name>A0A1G2N9J7_9BACT</name>
<evidence type="ECO:0000313" key="4">
    <source>
        <dbReference type="Proteomes" id="UP000176221"/>
    </source>
</evidence>
<dbReference type="Proteomes" id="UP000176221">
    <property type="component" value="Unassembled WGS sequence"/>
</dbReference>
<keyword evidence="1" id="KW-0597">Phosphoprotein</keyword>
<feature type="modified residue" description="4-aspartylphosphate" evidence="1">
    <location>
        <position position="53"/>
    </location>
</feature>
<dbReference type="InterPro" id="IPR001789">
    <property type="entry name" value="Sig_transdc_resp-reg_receiver"/>
</dbReference>
<accession>A0A1G2N9J7</accession>
<protein>
    <recommendedName>
        <fullName evidence="2">Response regulatory domain-containing protein</fullName>
    </recommendedName>
</protein>
<dbReference type="InterPro" id="IPR011006">
    <property type="entry name" value="CheY-like_superfamily"/>
</dbReference>
<comment type="caution">
    <text evidence="3">The sequence shown here is derived from an EMBL/GenBank/DDBJ whole genome shotgun (WGS) entry which is preliminary data.</text>
</comment>
<sequence length="125" mass="13901">MIHAKIAIVEDDHRYSDCIAELIRSVGYEVLVCRTEKELEQIATFAPDVVLMDHDLGFSTGDTVAKFLKLPKSKLVSISNGTCDLSYCQCGWSKKSIFDLSPSESVRQIVCKNLLDMIEKVATSV</sequence>
<feature type="domain" description="Response regulatory" evidence="2">
    <location>
        <begin position="5"/>
        <end position="125"/>
    </location>
</feature>
<evidence type="ECO:0000259" key="2">
    <source>
        <dbReference type="PROSITE" id="PS50110"/>
    </source>
</evidence>